<dbReference type="PANTHER" id="PTHR42988:SF2">
    <property type="entry name" value="CYCLIC NUCLEOTIDE PHOSPHODIESTERASE CBUA0032-RELATED"/>
    <property type="match status" value="1"/>
</dbReference>
<keyword evidence="1" id="KW-0479">Metal-binding</keyword>
<dbReference type="PANTHER" id="PTHR42988">
    <property type="entry name" value="PHOSPHOHYDROLASE"/>
    <property type="match status" value="1"/>
</dbReference>
<protein>
    <submittedName>
        <fullName evidence="6">Metallophosphoesterase family protein</fullName>
        <ecNumber evidence="6">3.1.-.-</ecNumber>
    </submittedName>
</protein>
<dbReference type="GO" id="GO:0016787">
    <property type="term" value="F:hydrolase activity"/>
    <property type="evidence" value="ECO:0007669"/>
    <property type="project" value="UniProtKB-KW"/>
</dbReference>
<evidence type="ECO:0000256" key="3">
    <source>
        <dbReference type="ARBA" id="ARBA00023004"/>
    </source>
</evidence>
<evidence type="ECO:0000256" key="2">
    <source>
        <dbReference type="ARBA" id="ARBA00022801"/>
    </source>
</evidence>
<keyword evidence="2 6" id="KW-0378">Hydrolase</keyword>
<keyword evidence="3" id="KW-0408">Iron</keyword>
<name>A0ABW2B0H8_9RHOB</name>
<organism evidence="6 7">
    <name type="scientific">Sulfitobacter porphyrae</name>
    <dbReference type="NCBI Taxonomy" id="1246864"/>
    <lineage>
        <taxon>Bacteria</taxon>
        <taxon>Pseudomonadati</taxon>
        <taxon>Pseudomonadota</taxon>
        <taxon>Alphaproteobacteria</taxon>
        <taxon>Rhodobacterales</taxon>
        <taxon>Roseobacteraceae</taxon>
        <taxon>Sulfitobacter</taxon>
    </lineage>
</organism>
<keyword evidence="7" id="KW-1185">Reference proteome</keyword>
<evidence type="ECO:0000313" key="7">
    <source>
        <dbReference type="Proteomes" id="UP001596353"/>
    </source>
</evidence>
<dbReference type="EMBL" id="JBHSWG010000001">
    <property type="protein sequence ID" value="MFC6758393.1"/>
    <property type="molecule type" value="Genomic_DNA"/>
</dbReference>
<dbReference type="Proteomes" id="UP001596353">
    <property type="component" value="Unassembled WGS sequence"/>
</dbReference>
<dbReference type="Gene3D" id="3.60.21.10">
    <property type="match status" value="1"/>
</dbReference>
<dbReference type="InterPro" id="IPR029052">
    <property type="entry name" value="Metallo-depent_PP-like"/>
</dbReference>
<evidence type="ECO:0000313" key="6">
    <source>
        <dbReference type="EMBL" id="MFC6758393.1"/>
    </source>
</evidence>
<sequence>MTRLIHLSDLHFGKDRANLIEPLLRALSELGPDQVAISGDLTQRARRREYVSARAFIDRINAPVLCIPGNHDIPIHRPLTRFFRPFGHYRSYISRDLTPRVETEQMVMVGLNTVDRFQWQAGRLSASRLLRACNAMRGAPAHKLRVLVAHHPLEHPRGVSKKPIPGAAAALERLIGCGADLILSGHLHLWHAGEFAHRAGEELHRNAIQLHAGTSLSSRMRGEPNDFNLIDISPDAIHVARQSFDEETGRFETKETRQFSRVPDNSQS</sequence>
<gene>
    <name evidence="6" type="ORF">ACFQFQ_00955</name>
</gene>
<dbReference type="SUPFAM" id="SSF56300">
    <property type="entry name" value="Metallo-dependent phosphatases"/>
    <property type="match status" value="1"/>
</dbReference>
<dbReference type="EC" id="3.1.-.-" evidence="6"/>
<reference evidence="7" key="1">
    <citation type="journal article" date="2019" name="Int. J. Syst. Evol. Microbiol.">
        <title>The Global Catalogue of Microorganisms (GCM) 10K type strain sequencing project: providing services to taxonomists for standard genome sequencing and annotation.</title>
        <authorList>
            <consortium name="The Broad Institute Genomics Platform"/>
            <consortium name="The Broad Institute Genome Sequencing Center for Infectious Disease"/>
            <person name="Wu L."/>
            <person name="Ma J."/>
        </authorList>
    </citation>
    <scope>NUCLEOTIDE SEQUENCE [LARGE SCALE GENOMIC DNA]</scope>
    <source>
        <strain evidence="7">CCUG 66188</strain>
    </source>
</reference>
<comment type="similarity">
    <text evidence="4">Belongs to the cyclic nucleotide phosphodiesterase class-III family.</text>
</comment>
<dbReference type="InterPro" id="IPR004843">
    <property type="entry name" value="Calcineurin-like_PHP"/>
</dbReference>
<dbReference type="InterPro" id="IPR050884">
    <property type="entry name" value="CNP_phosphodiesterase-III"/>
</dbReference>
<accession>A0ABW2B0H8</accession>
<feature type="domain" description="Calcineurin-like phosphoesterase" evidence="5">
    <location>
        <begin position="3"/>
        <end position="188"/>
    </location>
</feature>
<evidence type="ECO:0000256" key="1">
    <source>
        <dbReference type="ARBA" id="ARBA00022723"/>
    </source>
</evidence>
<evidence type="ECO:0000256" key="4">
    <source>
        <dbReference type="ARBA" id="ARBA00025742"/>
    </source>
</evidence>
<evidence type="ECO:0000259" key="5">
    <source>
        <dbReference type="Pfam" id="PF00149"/>
    </source>
</evidence>
<dbReference type="Pfam" id="PF00149">
    <property type="entry name" value="Metallophos"/>
    <property type="match status" value="1"/>
</dbReference>
<comment type="caution">
    <text evidence="6">The sequence shown here is derived from an EMBL/GenBank/DDBJ whole genome shotgun (WGS) entry which is preliminary data.</text>
</comment>
<proteinExistence type="inferred from homology"/>